<comment type="subcellular location">
    <subcellularLocation>
        <location evidence="1">Cell membrane</location>
        <topology evidence="1">Multi-pass membrane protein</topology>
    </subcellularLocation>
</comment>
<keyword evidence="5 7" id="KW-1133">Transmembrane helix</keyword>
<gene>
    <name evidence="8" type="ORF">GGQ59_001785</name>
</gene>
<feature type="transmembrane region" description="Helical" evidence="7">
    <location>
        <begin position="195"/>
        <end position="216"/>
    </location>
</feature>
<keyword evidence="9" id="KW-1185">Reference proteome</keyword>
<feature type="transmembrane region" description="Helical" evidence="7">
    <location>
        <begin position="87"/>
        <end position="107"/>
    </location>
</feature>
<dbReference type="GO" id="GO:0009055">
    <property type="term" value="F:electron transfer activity"/>
    <property type="evidence" value="ECO:0007669"/>
    <property type="project" value="TreeGrafter"/>
</dbReference>
<comment type="caution">
    <text evidence="8">The sequence shown here is derived from an EMBL/GenBank/DDBJ whole genome shotgun (WGS) entry which is preliminary data.</text>
</comment>
<dbReference type="EC" id="1.10.3.-" evidence="8"/>
<dbReference type="GO" id="GO:0016682">
    <property type="term" value="F:oxidoreductase activity, acting on diphenols and related substances as donors, oxygen as acceptor"/>
    <property type="evidence" value="ECO:0007669"/>
    <property type="project" value="TreeGrafter"/>
</dbReference>
<reference evidence="8 9" key="1">
    <citation type="submission" date="2020-08" db="EMBL/GenBank/DDBJ databases">
        <title>Genomic Encyclopedia of Type Strains, Phase IV (KMG-IV): sequencing the most valuable type-strain genomes for metagenomic binning, comparative biology and taxonomic classification.</title>
        <authorList>
            <person name="Goeker M."/>
        </authorList>
    </citation>
    <scope>NUCLEOTIDE SEQUENCE [LARGE SCALE GENOMIC DNA]</scope>
    <source>
        <strain evidence="8 9">DSM 102850</strain>
    </source>
</reference>
<feature type="transmembrane region" description="Helical" evidence="7">
    <location>
        <begin position="119"/>
        <end position="142"/>
    </location>
</feature>
<dbReference type="PIRSF" id="PIRSF000267">
    <property type="entry name" value="Cyt_oxidse_sub2"/>
    <property type="match status" value="1"/>
</dbReference>
<feature type="transmembrane region" description="Helical" evidence="7">
    <location>
        <begin position="261"/>
        <end position="285"/>
    </location>
</feature>
<sequence>MEVSFWLANAWAFLLALAVFIYVVLDGFDLGLGILYPFFPTKKDRDLLMNTVAPVWDGNETWLVLGGGGLFAAFPMAYAIIMPALYAPIIAMLLALIFRGVAFEFRWRTKRWLGHWDYAFIGGSVTAALAQGIALGALLQGIEVDGRQYGGGWWDWLTPFTLLTGVAVVVGYGLLGATWLLMKTEGEVHDVARKLAWRFGLGTLGFVAAVSAATPFLEASYFERWLGWPNILVVAPVPIAVALIAWMMFKSINVHKHEYRPFLLALGLFLLCFGGLGVSMFPYIIPTEVTIMDAATPFYSQIFMFVGACVLIPIILSYTAFAYWVFRGKVDPEAGYH</sequence>
<keyword evidence="6 7" id="KW-0472">Membrane</keyword>
<name>A0A840I5G4_9PROT</name>
<evidence type="ECO:0000256" key="3">
    <source>
        <dbReference type="ARBA" id="ARBA00022475"/>
    </source>
</evidence>
<keyword evidence="8" id="KW-0560">Oxidoreductase</keyword>
<dbReference type="GO" id="GO:0019646">
    <property type="term" value="P:aerobic electron transport chain"/>
    <property type="evidence" value="ECO:0007669"/>
    <property type="project" value="TreeGrafter"/>
</dbReference>
<evidence type="ECO:0000313" key="9">
    <source>
        <dbReference type="Proteomes" id="UP000563524"/>
    </source>
</evidence>
<dbReference type="RefSeq" id="WP_183817684.1">
    <property type="nucleotide sequence ID" value="NZ_JACHOB010000003.1"/>
</dbReference>
<dbReference type="AlphaFoldDB" id="A0A840I5G4"/>
<feature type="transmembrane region" description="Helical" evidence="7">
    <location>
        <begin position="12"/>
        <end position="39"/>
    </location>
</feature>
<dbReference type="GO" id="GO:0070069">
    <property type="term" value="C:cytochrome complex"/>
    <property type="evidence" value="ECO:0007669"/>
    <property type="project" value="TreeGrafter"/>
</dbReference>
<evidence type="ECO:0000256" key="7">
    <source>
        <dbReference type="SAM" id="Phobius"/>
    </source>
</evidence>
<evidence type="ECO:0000256" key="5">
    <source>
        <dbReference type="ARBA" id="ARBA00022989"/>
    </source>
</evidence>
<accession>A0A840I5G4</accession>
<evidence type="ECO:0000313" key="8">
    <source>
        <dbReference type="EMBL" id="MBB4659260.1"/>
    </source>
</evidence>
<evidence type="ECO:0000256" key="6">
    <source>
        <dbReference type="ARBA" id="ARBA00023136"/>
    </source>
</evidence>
<organism evidence="8 9">
    <name type="scientific">Parvularcula dongshanensis</name>
    <dbReference type="NCBI Taxonomy" id="1173995"/>
    <lineage>
        <taxon>Bacteria</taxon>
        <taxon>Pseudomonadati</taxon>
        <taxon>Pseudomonadota</taxon>
        <taxon>Alphaproteobacteria</taxon>
        <taxon>Parvularculales</taxon>
        <taxon>Parvularculaceae</taxon>
        <taxon>Parvularcula</taxon>
    </lineage>
</organism>
<keyword evidence="3" id="KW-1003">Cell membrane</keyword>
<feature type="transmembrane region" description="Helical" evidence="7">
    <location>
        <begin position="228"/>
        <end position="249"/>
    </location>
</feature>
<protein>
    <submittedName>
        <fullName evidence="8">Cytochrome d ubiquinol oxidase subunit II</fullName>
        <ecNumber evidence="8">1.10.3.-</ecNumber>
    </submittedName>
</protein>
<dbReference type="InterPro" id="IPR003317">
    <property type="entry name" value="Cyt-d_oxidase_su2"/>
</dbReference>
<keyword evidence="4 7" id="KW-0812">Transmembrane</keyword>
<proteinExistence type="inferred from homology"/>
<evidence type="ECO:0000256" key="4">
    <source>
        <dbReference type="ARBA" id="ARBA00022692"/>
    </source>
</evidence>
<comment type="similarity">
    <text evidence="2">Belongs to the cytochrome ubiquinol oxidase subunit 2 family.</text>
</comment>
<evidence type="ECO:0000256" key="1">
    <source>
        <dbReference type="ARBA" id="ARBA00004651"/>
    </source>
</evidence>
<dbReference type="GO" id="GO:0005886">
    <property type="term" value="C:plasma membrane"/>
    <property type="evidence" value="ECO:0007669"/>
    <property type="project" value="UniProtKB-SubCell"/>
</dbReference>
<dbReference type="PANTHER" id="PTHR43141">
    <property type="entry name" value="CYTOCHROME BD2 SUBUNIT II"/>
    <property type="match status" value="1"/>
</dbReference>
<dbReference type="EMBL" id="JACHOB010000003">
    <property type="protein sequence ID" value="MBB4659260.1"/>
    <property type="molecule type" value="Genomic_DNA"/>
</dbReference>
<dbReference type="NCBIfam" id="TIGR00203">
    <property type="entry name" value="cydB"/>
    <property type="match status" value="1"/>
</dbReference>
<dbReference type="PANTHER" id="PTHR43141:SF4">
    <property type="entry name" value="CYTOCHROME BD2 SUBUNIT II"/>
    <property type="match status" value="1"/>
</dbReference>
<evidence type="ECO:0000256" key="2">
    <source>
        <dbReference type="ARBA" id="ARBA00007543"/>
    </source>
</evidence>
<dbReference type="Pfam" id="PF02322">
    <property type="entry name" value="Cyt_bd_oxida_II"/>
    <property type="match status" value="1"/>
</dbReference>
<dbReference type="Proteomes" id="UP000563524">
    <property type="component" value="Unassembled WGS sequence"/>
</dbReference>
<feature type="transmembrane region" description="Helical" evidence="7">
    <location>
        <begin position="305"/>
        <end position="326"/>
    </location>
</feature>
<feature type="transmembrane region" description="Helical" evidence="7">
    <location>
        <begin position="162"/>
        <end position="183"/>
    </location>
</feature>